<dbReference type="AlphaFoldDB" id="A0A383AZ44"/>
<dbReference type="Gene3D" id="3.40.1740.10">
    <property type="entry name" value="VC0467-like"/>
    <property type="match status" value="1"/>
</dbReference>
<sequence>MPAPLEPGTILIASLGLEDPNFTRAVVLLLQYVPEEVTLG</sequence>
<reference evidence="1" key="1">
    <citation type="submission" date="2018-05" db="EMBL/GenBank/DDBJ databases">
        <authorList>
            <person name="Lanie J.A."/>
            <person name="Ng W.-L."/>
            <person name="Kazmierczak K.M."/>
            <person name="Andrzejewski T.M."/>
            <person name="Davidsen T.M."/>
            <person name="Wayne K.J."/>
            <person name="Tettelin H."/>
            <person name="Glass J.I."/>
            <person name="Rusch D."/>
            <person name="Podicherti R."/>
            <person name="Tsui H.-C.T."/>
            <person name="Winkler M.E."/>
        </authorList>
    </citation>
    <scope>NUCLEOTIDE SEQUENCE</scope>
</reference>
<protein>
    <submittedName>
        <fullName evidence="1">Uncharacterized protein</fullName>
    </submittedName>
</protein>
<accession>A0A383AZ44</accession>
<evidence type="ECO:0000313" key="1">
    <source>
        <dbReference type="EMBL" id="SVE12901.1"/>
    </source>
</evidence>
<gene>
    <name evidence="1" type="ORF">METZ01_LOCUS465755</name>
</gene>
<dbReference type="SUPFAM" id="SSF143456">
    <property type="entry name" value="VC0467-like"/>
    <property type="match status" value="1"/>
</dbReference>
<proteinExistence type="predicted"/>
<dbReference type="EMBL" id="UINC01196057">
    <property type="protein sequence ID" value="SVE12901.1"/>
    <property type="molecule type" value="Genomic_DNA"/>
</dbReference>
<feature type="non-terminal residue" evidence="1">
    <location>
        <position position="40"/>
    </location>
</feature>
<organism evidence="1">
    <name type="scientific">marine metagenome</name>
    <dbReference type="NCBI Taxonomy" id="408172"/>
    <lineage>
        <taxon>unclassified sequences</taxon>
        <taxon>metagenomes</taxon>
        <taxon>ecological metagenomes</taxon>
    </lineage>
</organism>
<name>A0A383AZ44_9ZZZZ</name>